<dbReference type="EMBL" id="UINC01000749">
    <property type="protein sequence ID" value="SUZ60521.1"/>
    <property type="molecule type" value="Genomic_DNA"/>
</dbReference>
<dbReference type="AlphaFoldDB" id="A0A381P0W4"/>
<dbReference type="Pfam" id="PF14559">
    <property type="entry name" value="TPR_19"/>
    <property type="match status" value="1"/>
</dbReference>
<protein>
    <submittedName>
        <fullName evidence="1">Uncharacterized protein</fullName>
    </submittedName>
</protein>
<dbReference type="SMART" id="SM00028">
    <property type="entry name" value="TPR"/>
    <property type="match status" value="1"/>
</dbReference>
<evidence type="ECO:0000313" key="1">
    <source>
        <dbReference type="EMBL" id="SUZ60521.1"/>
    </source>
</evidence>
<reference evidence="1" key="1">
    <citation type="submission" date="2018-05" db="EMBL/GenBank/DDBJ databases">
        <authorList>
            <person name="Lanie J.A."/>
            <person name="Ng W.-L."/>
            <person name="Kazmierczak K.M."/>
            <person name="Andrzejewski T.M."/>
            <person name="Davidsen T.M."/>
            <person name="Wayne K.J."/>
            <person name="Tettelin H."/>
            <person name="Glass J.I."/>
            <person name="Rusch D."/>
            <person name="Podicherti R."/>
            <person name="Tsui H.-C.T."/>
            <person name="Winkler M.E."/>
        </authorList>
    </citation>
    <scope>NUCLEOTIDE SEQUENCE</scope>
</reference>
<sequence length="267" mass="29222">MVINNKTFQDDRLFTQVEQNAIDHALAGRWQEAVKVNLEGSAIYPDNIGCHNRLAKAYLELGKYKQARASIKRALAIDPGSRVARRQSDRLSELDDPEISRRTFGSTAISSALFISDPAVATASELIKVADAKILASVSPGDSLKLVIDEAIGTVETSGGEYLGTLDVRLVVRLQKMIDGGNEYEVLAAKLTDSEVIVIVREIKRSPAQAYIASFPLYLQQKIDDLETDDPGDIEDEDEVEELVVRLLNDGPSGSAMSGEFDEPLEE</sequence>
<dbReference type="InterPro" id="IPR019734">
    <property type="entry name" value="TPR_rpt"/>
</dbReference>
<proteinExistence type="predicted"/>
<organism evidence="1">
    <name type="scientific">marine metagenome</name>
    <dbReference type="NCBI Taxonomy" id="408172"/>
    <lineage>
        <taxon>unclassified sequences</taxon>
        <taxon>metagenomes</taxon>
        <taxon>ecological metagenomes</taxon>
    </lineage>
</organism>
<dbReference type="SUPFAM" id="SSF48452">
    <property type="entry name" value="TPR-like"/>
    <property type="match status" value="1"/>
</dbReference>
<dbReference type="Gene3D" id="1.25.40.10">
    <property type="entry name" value="Tetratricopeptide repeat domain"/>
    <property type="match status" value="1"/>
</dbReference>
<dbReference type="PROSITE" id="PS50005">
    <property type="entry name" value="TPR"/>
    <property type="match status" value="1"/>
</dbReference>
<dbReference type="InterPro" id="IPR011990">
    <property type="entry name" value="TPR-like_helical_dom_sf"/>
</dbReference>
<accession>A0A381P0W4</accession>
<gene>
    <name evidence="1" type="ORF">METZ01_LOCUS13375</name>
</gene>
<name>A0A381P0W4_9ZZZZ</name>